<dbReference type="NCBIfam" id="TIGR02436">
    <property type="entry name" value="four helix bundle protein"/>
    <property type="match status" value="1"/>
</dbReference>
<dbReference type="PANTHER" id="PTHR38471:SF2">
    <property type="entry name" value="FOUR HELIX BUNDLE PROTEIN"/>
    <property type="match status" value="1"/>
</dbReference>
<dbReference type="CDD" id="cd16377">
    <property type="entry name" value="23S_rRNA_IVP_like"/>
    <property type="match status" value="1"/>
</dbReference>
<accession>A0A2H0PVK7</accession>
<proteinExistence type="predicted"/>
<organism evidence="1 2">
    <name type="scientific">Candidatus Brennerbacteria bacterium CG11_big_fil_rev_8_21_14_0_20_43_10</name>
    <dbReference type="NCBI Taxonomy" id="1974523"/>
    <lineage>
        <taxon>Bacteria</taxon>
        <taxon>Candidatus Brenneribacteriota</taxon>
    </lineage>
</organism>
<dbReference type="EMBL" id="PCXE01000040">
    <property type="protein sequence ID" value="PIR26080.1"/>
    <property type="molecule type" value="Genomic_DNA"/>
</dbReference>
<dbReference type="PANTHER" id="PTHR38471">
    <property type="entry name" value="FOUR HELIX BUNDLE PROTEIN"/>
    <property type="match status" value="1"/>
</dbReference>
<name>A0A2H0PVK7_9BACT</name>
<reference evidence="1 2" key="1">
    <citation type="submission" date="2017-09" db="EMBL/GenBank/DDBJ databases">
        <title>Depth-based differentiation of microbial function through sediment-hosted aquifers and enrichment of novel symbionts in the deep terrestrial subsurface.</title>
        <authorList>
            <person name="Probst A.J."/>
            <person name="Ladd B."/>
            <person name="Jarett J.K."/>
            <person name="Geller-Mcgrath D.E."/>
            <person name="Sieber C.M."/>
            <person name="Emerson J.B."/>
            <person name="Anantharaman K."/>
            <person name="Thomas B.C."/>
            <person name="Malmstrom R."/>
            <person name="Stieglmeier M."/>
            <person name="Klingl A."/>
            <person name="Woyke T."/>
            <person name="Ryan C.M."/>
            <person name="Banfield J.F."/>
        </authorList>
    </citation>
    <scope>NUCLEOTIDE SEQUENCE [LARGE SCALE GENOMIC DNA]</scope>
    <source>
        <strain evidence="1">CG11_big_fil_rev_8_21_14_0_20_43_10</strain>
    </source>
</reference>
<sequence length="118" mass="14106">MENFHEELRHKINSYVHEVYAVSRGFPKEEMYGITSQLRRAALSVALNYIEGYARFRAGVHKNFIEIAYGSLQESKYLLQFSFEEKYMSEEEYKKLFELAEDIGKMLWGMLRNMNREM</sequence>
<protein>
    <submittedName>
        <fullName evidence="1">Four helix bundle protein</fullName>
    </submittedName>
</protein>
<dbReference type="AlphaFoldDB" id="A0A2H0PVK7"/>
<dbReference type="Gene3D" id="1.20.1440.60">
    <property type="entry name" value="23S rRNA-intervening sequence"/>
    <property type="match status" value="1"/>
</dbReference>
<dbReference type="InterPro" id="IPR012657">
    <property type="entry name" value="23S_rRNA-intervening_sequence"/>
</dbReference>
<dbReference type="InterPro" id="IPR036583">
    <property type="entry name" value="23S_rRNA_IVS_sf"/>
</dbReference>
<comment type="caution">
    <text evidence="1">The sequence shown here is derived from an EMBL/GenBank/DDBJ whole genome shotgun (WGS) entry which is preliminary data.</text>
</comment>
<gene>
    <name evidence="1" type="ORF">COV41_02310</name>
</gene>
<evidence type="ECO:0000313" key="1">
    <source>
        <dbReference type="EMBL" id="PIR26080.1"/>
    </source>
</evidence>
<dbReference type="Proteomes" id="UP000236846">
    <property type="component" value="Unassembled WGS sequence"/>
</dbReference>
<dbReference type="Pfam" id="PF05635">
    <property type="entry name" value="23S_rRNA_IVP"/>
    <property type="match status" value="1"/>
</dbReference>
<evidence type="ECO:0000313" key="2">
    <source>
        <dbReference type="Proteomes" id="UP000236846"/>
    </source>
</evidence>
<dbReference type="SUPFAM" id="SSF158446">
    <property type="entry name" value="IVS-encoded protein-like"/>
    <property type="match status" value="1"/>
</dbReference>